<evidence type="ECO:0000313" key="5">
    <source>
        <dbReference type="EMBL" id="MBH0777804.1"/>
    </source>
</evidence>
<dbReference type="EMBL" id="JADMLG010000006">
    <property type="protein sequence ID" value="MBH0777804.1"/>
    <property type="molecule type" value="Genomic_DNA"/>
</dbReference>
<keyword evidence="2" id="KW-0238">DNA-binding</keyword>
<dbReference type="AlphaFoldDB" id="A0A931IAK0"/>
<evidence type="ECO:0000256" key="1">
    <source>
        <dbReference type="ARBA" id="ARBA00023015"/>
    </source>
</evidence>
<dbReference type="Pfam" id="PF01047">
    <property type="entry name" value="MarR"/>
    <property type="match status" value="1"/>
</dbReference>
<protein>
    <submittedName>
        <fullName evidence="5">MarR family transcriptional regulator</fullName>
    </submittedName>
</protein>
<accession>A0A931IAK0</accession>
<evidence type="ECO:0000259" key="4">
    <source>
        <dbReference type="PROSITE" id="PS50995"/>
    </source>
</evidence>
<dbReference type="InterPro" id="IPR036390">
    <property type="entry name" value="WH_DNA-bd_sf"/>
</dbReference>
<dbReference type="InterPro" id="IPR036388">
    <property type="entry name" value="WH-like_DNA-bd_sf"/>
</dbReference>
<dbReference type="GO" id="GO:0003677">
    <property type="term" value="F:DNA binding"/>
    <property type="evidence" value="ECO:0007669"/>
    <property type="project" value="UniProtKB-KW"/>
</dbReference>
<dbReference type="PANTHER" id="PTHR42756">
    <property type="entry name" value="TRANSCRIPTIONAL REGULATOR, MARR"/>
    <property type="match status" value="1"/>
</dbReference>
<feature type="domain" description="HTH marR-type" evidence="4">
    <location>
        <begin position="22"/>
        <end position="162"/>
    </location>
</feature>
<dbReference type="GO" id="GO:0003700">
    <property type="term" value="F:DNA-binding transcription factor activity"/>
    <property type="evidence" value="ECO:0007669"/>
    <property type="project" value="InterPro"/>
</dbReference>
<keyword evidence="3" id="KW-0804">Transcription</keyword>
<dbReference type="InterPro" id="IPR023187">
    <property type="entry name" value="Tscrpt_reg_MarR-type_CS"/>
</dbReference>
<evidence type="ECO:0000256" key="3">
    <source>
        <dbReference type="ARBA" id="ARBA00023163"/>
    </source>
</evidence>
<organism evidence="5 6">
    <name type="scientific">Nocardia bovistercoris</name>
    <dbReference type="NCBI Taxonomy" id="2785916"/>
    <lineage>
        <taxon>Bacteria</taxon>
        <taxon>Bacillati</taxon>
        <taxon>Actinomycetota</taxon>
        <taxon>Actinomycetes</taxon>
        <taxon>Mycobacteriales</taxon>
        <taxon>Nocardiaceae</taxon>
        <taxon>Nocardia</taxon>
    </lineage>
</organism>
<dbReference type="PANTHER" id="PTHR42756:SF1">
    <property type="entry name" value="TRANSCRIPTIONAL REPRESSOR OF EMRAB OPERON"/>
    <property type="match status" value="1"/>
</dbReference>
<keyword evidence="1" id="KW-0805">Transcription regulation</keyword>
<dbReference type="Proteomes" id="UP000655751">
    <property type="component" value="Unassembled WGS sequence"/>
</dbReference>
<evidence type="ECO:0000256" key="2">
    <source>
        <dbReference type="ARBA" id="ARBA00023125"/>
    </source>
</evidence>
<dbReference type="PROSITE" id="PS50995">
    <property type="entry name" value="HTH_MARR_2"/>
    <property type="match status" value="1"/>
</dbReference>
<evidence type="ECO:0000313" key="6">
    <source>
        <dbReference type="Proteomes" id="UP000655751"/>
    </source>
</evidence>
<gene>
    <name evidence="5" type="ORF">IT779_16130</name>
</gene>
<dbReference type="Gene3D" id="1.10.10.10">
    <property type="entry name" value="Winged helix-like DNA-binding domain superfamily/Winged helix DNA-binding domain"/>
    <property type="match status" value="1"/>
</dbReference>
<dbReference type="RefSeq" id="WP_198428574.1">
    <property type="nucleotide sequence ID" value="NZ_JADMLG010000006.1"/>
</dbReference>
<dbReference type="PRINTS" id="PR00598">
    <property type="entry name" value="HTHMARR"/>
</dbReference>
<dbReference type="PROSITE" id="PS01117">
    <property type="entry name" value="HTH_MARR_1"/>
    <property type="match status" value="1"/>
</dbReference>
<reference evidence="5" key="1">
    <citation type="submission" date="2020-11" db="EMBL/GenBank/DDBJ databases">
        <title>Nocardia NEAU-351.nov., a novel actinomycete isolated from the cow dung.</title>
        <authorList>
            <person name="Zhang X."/>
        </authorList>
    </citation>
    <scope>NUCLEOTIDE SEQUENCE</scope>
    <source>
        <strain evidence="5">NEAU-351</strain>
    </source>
</reference>
<proteinExistence type="predicted"/>
<name>A0A931IAK0_9NOCA</name>
<dbReference type="SMART" id="SM00347">
    <property type="entry name" value="HTH_MARR"/>
    <property type="match status" value="1"/>
</dbReference>
<keyword evidence="6" id="KW-1185">Reference proteome</keyword>
<dbReference type="InterPro" id="IPR000835">
    <property type="entry name" value="HTH_MarR-typ"/>
</dbReference>
<sequence>MVEDADGGLYDPHVRASMAAFTADGETSTLEAAAAVRSAWQAIDRMRARGAQGRGLSAGALDVLARLGIAEDGLSVGELARACAVSSRNITGLVDTLEGDELVERRQDRRDRRSVRVHITQTGRAWLESFREPTQRAMAAVFLGFTPEELARFRHLCLRVVDNQQRIERHLNATEPRQP</sequence>
<comment type="caution">
    <text evidence="5">The sequence shown here is derived from an EMBL/GenBank/DDBJ whole genome shotgun (WGS) entry which is preliminary data.</text>
</comment>
<dbReference type="SUPFAM" id="SSF46785">
    <property type="entry name" value="Winged helix' DNA-binding domain"/>
    <property type="match status" value="1"/>
</dbReference>